<organism evidence="2 3">
    <name type="scientific">Streptomyces carpinensis</name>
    <dbReference type="NCBI Taxonomy" id="66369"/>
    <lineage>
        <taxon>Bacteria</taxon>
        <taxon>Bacillati</taxon>
        <taxon>Actinomycetota</taxon>
        <taxon>Actinomycetes</taxon>
        <taxon>Kitasatosporales</taxon>
        <taxon>Streptomycetaceae</taxon>
        <taxon>Streptomyces</taxon>
    </lineage>
</organism>
<comment type="caution">
    <text evidence="2">The sequence shown here is derived from an EMBL/GenBank/DDBJ whole genome shotgun (WGS) entry which is preliminary data.</text>
</comment>
<reference evidence="2 3" key="1">
    <citation type="submission" date="2024-06" db="EMBL/GenBank/DDBJ databases">
        <title>The Natural Products Discovery Center: Release of the First 8490 Sequenced Strains for Exploring Actinobacteria Biosynthetic Diversity.</title>
        <authorList>
            <person name="Kalkreuter E."/>
            <person name="Kautsar S.A."/>
            <person name="Yang D."/>
            <person name="Bader C.D."/>
            <person name="Teijaro C.N."/>
            <person name="Fluegel L."/>
            <person name="Davis C.M."/>
            <person name="Simpson J.R."/>
            <person name="Lauterbach L."/>
            <person name="Steele A.D."/>
            <person name="Gui C."/>
            <person name="Meng S."/>
            <person name="Li G."/>
            <person name="Viehrig K."/>
            <person name="Ye F."/>
            <person name="Su P."/>
            <person name="Kiefer A.F."/>
            <person name="Nichols A."/>
            <person name="Cepeda A.J."/>
            <person name="Yan W."/>
            <person name="Fan B."/>
            <person name="Jiang Y."/>
            <person name="Adhikari A."/>
            <person name="Zheng C.-J."/>
            <person name="Schuster L."/>
            <person name="Cowan T.M."/>
            <person name="Smanski M.J."/>
            <person name="Chevrette M.G."/>
            <person name="De Carvalho L.P.S."/>
            <person name="Shen B."/>
        </authorList>
    </citation>
    <scope>NUCLEOTIDE SEQUENCE [LARGE SCALE GENOMIC DNA]</scope>
    <source>
        <strain evidence="2 3">NPDC000634</strain>
    </source>
</reference>
<evidence type="ECO:0000313" key="3">
    <source>
        <dbReference type="Proteomes" id="UP001458415"/>
    </source>
</evidence>
<accession>A0ABV1WDS7</accession>
<feature type="region of interest" description="Disordered" evidence="1">
    <location>
        <begin position="1"/>
        <end position="20"/>
    </location>
</feature>
<keyword evidence="3" id="KW-1185">Reference proteome</keyword>
<dbReference type="Proteomes" id="UP001458415">
    <property type="component" value="Unassembled WGS sequence"/>
</dbReference>
<evidence type="ECO:0000313" key="2">
    <source>
        <dbReference type="EMBL" id="MER6982331.1"/>
    </source>
</evidence>
<dbReference type="EMBL" id="JBEPCU010001000">
    <property type="protein sequence ID" value="MER6982331.1"/>
    <property type="molecule type" value="Genomic_DNA"/>
</dbReference>
<feature type="region of interest" description="Disordered" evidence="1">
    <location>
        <begin position="27"/>
        <end position="60"/>
    </location>
</feature>
<proteinExistence type="predicted"/>
<sequence>MRHHDTGTTAVDIPVSPPPNALAALLRGAEAGRRPKAPSTEPRSGPRHHPTHRPQRPVHH</sequence>
<name>A0ABV1WDS7_9ACTN</name>
<gene>
    <name evidence="2" type="ORF">ABT317_36530</name>
</gene>
<feature type="compositionally biased region" description="Basic residues" evidence="1">
    <location>
        <begin position="45"/>
        <end position="60"/>
    </location>
</feature>
<evidence type="ECO:0000256" key="1">
    <source>
        <dbReference type="SAM" id="MobiDB-lite"/>
    </source>
</evidence>
<protein>
    <submittedName>
        <fullName evidence="2">Uncharacterized protein</fullName>
    </submittedName>
</protein>